<comment type="caution">
    <text evidence="4">The sequence shown here is derived from an EMBL/GenBank/DDBJ whole genome shotgun (WGS) entry which is preliminary data.</text>
</comment>
<dbReference type="Pfam" id="PF11961">
    <property type="entry name" value="DUF3475"/>
    <property type="match status" value="1"/>
</dbReference>
<organism evidence="4 5">
    <name type="scientific">Cuscuta australis</name>
    <dbReference type="NCBI Taxonomy" id="267555"/>
    <lineage>
        <taxon>Eukaryota</taxon>
        <taxon>Viridiplantae</taxon>
        <taxon>Streptophyta</taxon>
        <taxon>Embryophyta</taxon>
        <taxon>Tracheophyta</taxon>
        <taxon>Spermatophyta</taxon>
        <taxon>Magnoliopsida</taxon>
        <taxon>eudicotyledons</taxon>
        <taxon>Gunneridae</taxon>
        <taxon>Pentapetalae</taxon>
        <taxon>asterids</taxon>
        <taxon>lamiids</taxon>
        <taxon>Solanales</taxon>
        <taxon>Convolvulaceae</taxon>
        <taxon>Cuscuteae</taxon>
        <taxon>Cuscuta</taxon>
        <taxon>Cuscuta subgen. Grammica</taxon>
        <taxon>Cuscuta sect. Cleistogrammica</taxon>
    </lineage>
</organism>
<feature type="domain" description="DUF668" evidence="2">
    <location>
        <begin position="438"/>
        <end position="524"/>
    </location>
</feature>
<keyword evidence="5" id="KW-1185">Reference proteome</keyword>
<dbReference type="InterPro" id="IPR021864">
    <property type="entry name" value="DUF3475"/>
</dbReference>
<protein>
    <recommendedName>
        <fullName evidence="6">DUF668 domain-containing protein</fullName>
    </recommendedName>
</protein>
<sequence>MTYNQTYTIKLNCFLISQTHPQSSKAKTKQNQEERRRKKKDEILSKIAQSELNSVHTHKDSAFPSSNRELGEGRMGAVCAGGTQRNRSEVHEERNSVGSKKLKSMKSFLKEDSNVESAEYLLDEGTTGSARDYNDHLHDSGEFPLSISRELKPSTPARIRTSTKAPHVGSFLGKASTVGLDMAVEVLDTLGSSMTNLNTIGFISRTGSRGNRISILAFEVANTITKGANLLHSLSEESVQYLKREILHSKGVQELVSTDSNELLAIAAADKREEFEVFSREVVRFGNLCKDPQWHNLDRFFSKLDSEPLSGVSHKKLREEVNTTMQELCTLAQHTSELYHELHAMDRFEQDYRRKIEELESLSLPKKGESVMMLHSDVKHQSKIVRGLKKKSLWSKNLEEVVGKLVDTVTFIHQEILEAFVNDALKHVGKEPPVKPERLGAAGLALHYANLITQIDNIASRPTSLPPNTRDTLYNGLPPVVKTELRSRLQALDTKEEELTVQQIKAEMEKTLQWLVPLAVDTSKVHQGFGWVGEWATGSEFGRKTTIQNNLIRLQTLYHADKKKMDTFILEIVTWLHRLIGLVRYKGPRIPPGRSAACRGPPCLSNSHAAEILSPNDQKKNNGQLSVEDKALLEEAMKRRNIVSGMSKSQEFGISNKGRQIWALSRSTGSSPRTVPERPTANLLDILDGLGSKF</sequence>
<evidence type="ECO:0000256" key="1">
    <source>
        <dbReference type="SAM" id="MobiDB-lite"/>
    </source>
</evidence>
<dbReference type="EMBL" id="NQVE01000194">
    <property type="protein sequence ID" value="RAL40420.1"/>
    <property type="molecule type" value="Genomic_DNA"/>
</dbReference>
<dbReference type="InterPro" id="IPR007700">
    <property type="entry name" value="DUF668"/>
</dbReference>
<name>A0A328D5I9_9ASTE</name>
<evidence type="ECO:0008006" key="6">
    <source>
        <dbReference type="Google" id="ProtNLM"/>
    </source>
</evidence>
<dbReference type="PANTHER" id="PTHR31730">
    <property type="entry name" value="OS01G0873900 PROTEIN"/>
    <property type="match status" value="1"/>
</dbReference>
<feature type="region of interest" description="Disordered" evidence="1">
    <location>
        <begin position="20"/>
        <end position="72"/>
    </location>
</feature>
<evidence type="ECO:0000313" key="5">
    <source>
        <dbReference type="Proteomes" id="UP000249390"/>
    </source>
</evidence>
<accession>A0A328D5I9</accession>
<dbReference type="GO" id="GO:0045927">
    <property type="term" value="P:positive regulation of growth"/>
    <property type="evidence" value="ECO:0007669"/>
    <property type="project" value="InterPro"/>
</dbReference>
<evidence type="ECO:0000259" key="3">
    <source>
        <dbReference type="Pfam" id="PF11961"/>
    </source>
</evidence>
<dbReference type="PANTHER" id="PTHR31730:SF18">
    <property type="entry name" value="PROTEIN PSK SIMULATOR 2"/>
    <property type="match status" value="1"/>
</dbReference>
<reference evidence="4 5" key="1">
    <citation type="submission" date="2018-06" db="EMBL/GenBank/DDBJ databases">
        <title>The Genome of Cuscuta australis (Dodder) Provides Insight into the Evolution of Plant Parasitism.</title>
        <authorList>
            <person name="Liu H."/>
        </authorList>
    </citation>
    <scope>NUCLEOTIDE SEQUENCE [LARGE SCALE GENOMIC DNA]</scope>
    <source>
        <strain evidence="5">cv. Yunnan</strain>
        <tissue evidence="4">Vines</tissue>
    </source>
</reference>
<dbReference type="AlphaFoldDB" id="A0A328D5I9"/>
<dbReference type="Proteomes" id="UP000249390">
    <property type="component" value="Unassembled WGS sequence"/>
</dbReference>
<evidence type="ECO:0000259" key="2">
    <source>
        <dbReference type="Pfam" id="PF05003"/>
    </source>
</evidence>
<feature type="compositionally biased region" description="Basic and acidic residues" evidence="1">
    <location>
        <begin position="30"/>
        <end position="44"/>
    </location>
</feature>
<proteinExistence type="predicted"/>
<gene>
    <name evidence="4" type="ORF">DM860_006490</name>
</gene>
<dbReference type="Pfam" id="PF05003">
    <property type="entry name" value="DUF668"/>
    <property type="match status" value="1"/>
</dbReference>
<evidence type="ECO:0000313" key="4">
    <source>
        <dbReference type="EMBL" id="RAL40420.1"/>
    </source>
</evidence>
<feature type="domain" description="DUF3475" evidence="3">
    <location>
        <begin position="215"/>
        <end position="271"/>
    </location>
</feature>
<dbReference type="InterPro" id="IPR045021">
    <property type="entry name" value="PSI1/2/3"/>
</dbReference>